<accession>A0ABT6IVJ7</accession>
<proteinExistence type="predicted"/>
<keyword evidence="3" id="KW-1185">Reference proteome</keyword>
<keyword evidence="1" id="KW-0175">Coiled coil</keyword>
<protein>
    <submittedName>
        <fullName evidence="2">Uncharacterized protein</fullName>
    </submittedName>
</protein>
<feature type="coiled-coil region" evidence="1">
    <location>
        <begin position="26"/>
        <end position="53"/>
    </location>
</feature>
<reference evidence="2 3" key="1">
    <citation type="submission" date="2017-11" db="EMBL/GenBank/DDBJ databases">
        <title>Whole genome sequencing of Psychrobacter pocilloporae S6-60T(=JCM 31058T=LMG 29157T).</title>
        <authorList>
            <person name="Das S.K."/>
        </authorList>
    </citation>
    <scope>NUCLEOTIDE SEQUENCE [LARGE SCALE GENOMIC DNA]</scope>
    <source>
        <strain evidence="2 3">S6-60</strain>
    </source>
</reference>
<dbReference type="Proteomes" id="UP001243298">
    <property type="component" value="Unassembled WGS sequence"/>
</dbReference>
<sequence>MNALTKATPVVALAVLEKSIDLCANITAYRAQIAQLEVQREAMHRQADQIMRQDNQAHEQKMTKMHKLSHGFTQTLDALQKDIDQQTCERLDKVQTQIDSILNTIASTETSETVQLQLTSILGELYKQQSELLQKQLEQQTSNADAVYKSFTQFTDTLRDSGSAHVFTDVN</sequence>
<comment type="caution">
    <text evidence="2">The sequence shown here is derived from an EMBL/GenBank/DDBJ whole genome shotgun (WGS) entry which is preliminary data.</text>
</comment>
<gene>
    <name evidence="2" type="ORF">CUR83_08550</name>
</gene>
<dbReference type="EMBL" id="PGFT01000001">
    <property type="protein sequence ID" value="MDH4905102.1"/>
    <property type="molecule type" value="Genomic_DNA"/>
</dbReference>
<dbReference type="RefSeq" id="WP_284719468.1">
    <property type="nucleotide sequence ID" value="NZ_PGFT01000001.1"/>
</dbReference>
<evidence type="ECO:0000313" key="3">
    <source>
        <dbReference type="Proteomes" id="UP001243298"/>
    </source>
</evidence>
<evidence type="ECO:0000313" key="2">
    <source>
        <dbReference type="EMBL" id="MDH4905102.1"/>
    </source>
</evidence>
<organism evidence="2 3">
    <name type="scientific">Psychrobacter pocilloporae</name>
    <dbReference type="NCBI Taxonomy" id="1775882"/>
    <lineage>
        <taxon>Bacteria</taxon>
        <taxon>Pseudomonadati</taxon>
        <taxon>Pseudomonadota</taxon>
        <taxon>Gammaproteobacteria</taxon>
        <taxon>Moraxellales</taxon>
        <taxon>Moraxellaceae</taxon>
        <taxon>Psychrobacter</taxon>
    </lineage>
</organism>
<name>A0ABT6IVJ7_9GAMM</name>
<evidence type="ECO:0000256" key="1">
    <source>
        <dbReference type="SAM" id="Coils"/>
    </source>
</evidence>